<dbReference type="Proteomes" id="UP000593564">
    <property type="component" value="Unassembled WGS sequence"/>
</dbReference>
<keyword evidence="2" id="KW-1185">Reference proteome</keyword>
<dbReference type="SUPFAM" id="SSF52058">
    <property type="entry name" value="L domain-like"/>
    <property type="match status" value="1"/>
</dbReference>
<name>A0A7J7HLC4_CAMSI</name>
<reference evidence="2" key="1">
    <citation type="journal article" date="2020" name="Nat. Commun.">
        <title>Genome assembly of wild tea tree DASZ reveals pedigree and selection history of tea varieties.</title>
        <authorList>
            <person name="Zhang W."/>
            <person name="Zhang Y."/>
            <person name="Qiu H."/>
            <person name="Guo Y."/>
            <person name="Wan H."/>
            <person name="Zhang X."/>
            <person name="Scossa F."/>
            <person name="Alseekh S."/>
            <person name="Zhang Q."/>
            <person name="Wang P."/>
            <person name="Xu L."/>
            <person name="Schmidt M.H."/>
            <person name="Jia X."/>
            <person name="Li D."/>
            <person name="Zhu A."/>
            <person name="Guo F."/>
            <person name="Chen W."/>
            <person name="Ni D."/>
            <person name="Usadel B."/>
            <person name="Fernie A.R."/>
            <person name="Wen W."/>
        </authorList>
    </citation>
    <scope>NUCLEOTIDE SEQUENCE [LARGE SCALE GENOMIC DNA]</scope>
    <source>
        <strain evidence="2">cv. G240</strain>
    </source>
</reference>
<evidence type="ECO:0000313" key="1">
    <source>
        <dbReference type="EMBL" id="KAF5952746.1"/>
    </source>
</evidence>
<sequence length="137" mass="15397">MVLDVSGTTSLTKLIDKTFRHTPKLQMLNLSHTSINRIPKLKDLGQLTHLSLRGCKLLDRLPKTDLLTSLQTLDLSGNSSLVEIEDQFFSHMSFLQILNLLKTGIKTLRLVSKLKNLHQLLLSGCIALTEIKDTSFE</sequence>
<dbReference type="InterPro" id="IPR001611">
    <property type="entry name" value="Leu-rich_rpt"/>
</dbReference>
<comment type="caution">
    <text evidence="1">The sequence shown here is derived from an EMBL/GenBank/DDBJ whole genome shotgun (WGS) entry which is preliminary data.</text>
</comment>
<dbReference type="InterPro" id="IPR032675">
    <property type="entry name" value="LRR_dom_sf"/>
</dbReference>
<dbReference type="PROSITE" id="PS51450">
    <property type="entry name" value="LRR"/>
    <property type="match status" value="1"/>
</dbReference>
<evidence type="ECO:0000313" key="2">
    <source>
        <dbReference type="Proteomes" id="UP000593564"/>
    </source>
</evidence>
<protein>
    <submittedName>
        <fullName evidence="1">Uncharacterized protein</fullName>
    </submittedName>
</protein>
<gene>
    <name evidence="1" type="ORF">HYC85_010690</name>
</gene>
<proteinExistence type="predicted"/>
<dbReference type="AlphaFoldDB" id="A0A7J7HLC4"/>
<dbReference type="Gene3D" id="3.80.10.10">
    <property type="entry name" value="Ribonuclease Inhibitor"/>
    <property type="match status" value="2"/>
</dbReference>
<dbReference type="PANTHER" id="PTHR47186">
    <property type="entry name" value="LEUCINE-RICH REPEAT-CONTAINING PROTEIN 57"/>
    <property type="match status" value="1"/>
</dbReference>
<organism evidence="1 2">
    <name type="scientific">Camellia sinensis</name>
    <name type="common">Tea plant</name>
    <name type="synonym">Thea sinensis</name>
    <dbReference type="NCBI Taxonomy" id="4442"/>
    <lineage>
        <taxon>Eukaryota</taxon>
        <taxon>Viridiplantae</taxon>
        <taxon>Streptophyta</taxon>
        <taxon>Embryophyta</taxon>
        <taxon>Tracheophyta</taxon>
        <taxon>Spermatophyta</taxon>
        <taxon>Magnoliopsida</taxon>
        <taxon>eudicotyledons</taxon>
        <taxon>Gunneridae</taxon>
        <taxon>Pentapetalae</taxon>
        <taxon>asterids</taxon>
        <taxon>Ericales</taxon>
        <taxon>Theaceae</taxon>
        <taxon>Camellia</taxon>
    </lineage>
</organism>
<dbReference type="EMBL" id="JACBKZ010000004">
    <property type="protein sequence ID" value="KAF5952746.1"/>
    <property type="molecule type" value="Genomic_DNA"/>
</dbReference>
<reference evidence="1 2" key="2">
    <citation type="submission" date="2020-07" db="EMBL/GenBank/DDBJ databases">
        <title>Genome assembly of wild tea tree DASZ reveals pedigree and selection history of tea varieties.</title>
        <authorList>
            <person name="Zhang W."/>
        </authorList>
    </citation>
    <scope>NUCLEOTIDE SEQUENCE [LARGE SCALE GENOMIC DNA]</scope>
    <source>
        <strain evidence="2">cv. G240</strain>
        <tissue evidence="1">Leaf</tissue>
    </source>
</reference>
<dbReference type="PANTHER" id="PTHR47186:SF3">
    <property type="entry name" value="OS09G0267800 PROTEIN"/>
    <property type="match status" value="1"/>
</dbReference>
<dbReference type="Pfam" id="PF13855">
    <property type="entry name" value="LRR_8"/>
    <property type="match status" value="2"/>
</dbReference>
<accession>A0A7J7HLC4</accession>